<comment type="caution">
    <text evidence="13">The sequence shown here is derived from an EMBL/GenBank/DDBJ whole genome shotgun (WGS) entry which is preliminary data.</text>
</comment>
<dbReference type="InterPro" id="IPR043132">
    <property type="entry name" value="BCAT-like_C"/>
</dbReference>
<dbReference type="SUPFAM" id="SSF56752">
    <property type="entry name" value="D-aminoacid aminotransferase-like PLP-dependent enzymes"/>
    <property type="match status" value="1"/>
</dbReference>
<dbReference type="GO" id="GO:0004084">
    <property type="term" value="F:branched-chain-amino-acid transaminase activity"/>
    <property type="evidence" value="ECO:0007669"/>
    <property type="project" value="UniProtKB-EC"/>
</dbReference>
<dbReference type="Pfam" id="PF01063">
    <property type="entry name" value="Aminotran_4"/>
    <property type="match status" value="1"/>
</dbReference>
<dbReference type="EMBL" id="ATBP01000263">
    <property type="protein sequence ID" value="ETR71481.1"/>
    <property type="molecule type" value="Genomic_DNA"/>
</dbReference>
<evidence type="ECO:0000256" key="7">
    <source>
        <dbReference type="ARBA" id="ARBA00022898"/>
    </source>
</evidence>
<evidence type="ECO:0000313" key="14">
    <source>
        <dbReference type="Proteomes" id="UP000189670"/>
    </source>
</evidence>
<dbReference type="Gene3D" id="3.20.10.10">
    <property type="entry name" value="D-amino Acid Aminotransferase, subunit A, domain 2"/>
    <property type="match status" value="1"/>
</dbReference>
<comment type="catalytic activity">
    <reaction evidence="8">
        <text>L-valine + 2-oxoglutarate = 3-methyl-2-oxobutanoate + L-glutamate</text>
        <dbReference type="Rhea" id="RHEA:24813"/>
        <dbReference type="ChEBI" id="CHEBI:11851"/>
        <dbReference type="ChEBI" id="CHEBI:16810"/>
        <dbReference type="ChEBI" id="CHEBI:29985"/>
        <dbReference type="ChEBI" id="CHEBI:57762"/>
        <dbReference type="EC" id="2.6.1.42"/>
    </reaction>
</comment>
<dbReference type="Proteomes" id="UP000189670">
    <property type="component" value="Unassembled WGS sequence"/>
</dbReference>
<dbReference type="AlphaFoldDB" id="A0A1V1P9F3"/>
<evidence type="ECO:0000256" key="2">
    <source>
        <dbReference type="ARBA" id="ARBA00004824"/>
    </source>
</evidence>
<evidence type="ECO:0000256" key="9">
    <source>
        <dbReference type="ARBA" id="ARBA00048798"/>
    </source>
</evidence>
<sequence length="262" mass="30681">MYLWKNKELWEISSSHDSISDLFQGKGVFETILVTKNATLFLWDRHIQRLKQGIQFLGKKVDINFVALHDALIDYFQSNPSKTLLRLNLTYLPQQDHLMVRFFPYDLPEKPAKLYLTDRYVRGNSPHYQYKTLSRMENIFFQNLAQANKCDDFLIISHDFNVLETTLANIFFVRNDSTIETPTIHNMPLLNGVLRQFLIDTQQQLAIQCIEKTISIRNISIYNQAFITNGLRIVQPVSQIGQWQFLETNIGWSLRDSILDSM</sequence>
<reference evidence="14" key="1">
    <citation type="submission" date="2012-11" db="EMBL/GenBank/DDBJ databases">
        <authorList>
            <person name="Lucero-Rivera Y.E."/>
            <person name="Tovar-Ramirez D."/>
        </authorList>
    </citation>
    <scope>NUCLEOTIDE SEQUENCE [LARGE SCALE GENOMIC DNA]</scope>
    <source>
        <strain evidence="14">Araruama</strain>
    </source>
</reference>
<dbReference type="PROSITE" id="PS00770">
    <property type="entry name" value="AA_TRANSFER_CLASS_4"/>
    <property type="match status" value="1"/>
</dbReference>
<comment type="similarity">
    <text evidence="5 11">Belongs to the class-IV pyridoxal-phosphate-dependent aminotransferase family.</text>
</comment>
<comment type="catalytic activity">
    <reaction evidence="10">
        <text>L-leucine + 2-oxoglutarate = 4-methyl-2-oxopentanoate + L-glutamate</text>
        <dbReference type="Rhea" id="RHEA:18321"/>
        <dbReference type="ChEBI" id="CHEBI:16810"/>
        <dbReference type="ChEBI" id="CHEBI:17865"/>
        <dbReference type="ChEBI" id="CHEBI:29985"/>
        <dbReference type="ChEBI" id="CHEBI:57427"/>
        <dbReference type="EC" id="2.6.1.42"/>
    </reaction>
</comment>
<evidence type="ECO:0000256" key="1">
    <source>
        <dbReference type="ARBA" id="ARBA00001933"/>
    </source>
</evidence>
<evidence type="ECO:0000313" key="13">
    <source>
        <dbReference type="EMBL" id="ETR71481.1"/>
    </source>
</evidence>
<proteinExistence type="inferred from homology"/>
<organism evidence="13 14">
    <name type="scientific">Candidatus Magnetoglobus multicellularis str. Araruama</name>
    <dbReference type="NCBI Taxonomy" id="890399"/>
    <lineage>
        <taxon>Bacteria</taxon>
        <taxon>Pseudomonadati</taxon>
        <taxon>Thermodesulfobacteriota</taxon>
        <taxon>Desulfobacteria</taxon>
        <taxon>Desulfobacterales</taxon>
        <taxon>Desulfobacteraceae</taxon>
        <taxon>Candidatus Magnetoglobus</taxon>
    </lineage>
</organism>
<dbReference type="Gene3D" id="3.30.470.10">
    <property type="match status" value="1"/>
</dbReference>
<accession>A0A1V1P9F3</accession>
<name>A0A1V1P9F3_9BACT</name>
<dbReference type="PANTHER" id="PTHR42743:SF11">
    <property type="entry name" value="AMINODEOXYCHORISMATE LYASE"/>
    <property type="match status" value="1"/>
</dbReference>
<dbReference type="InterPro" id="IPR050571">
    <property type="entry name" value="Class-IV_PLP-Dep_Aminotrnsfr"/>
</dbReference>
<comment type="pathway">
    <text evidence="4">Amino-acid biosynthesis; L-leucine biosynthesis; L-leucine from 3-methyl-2-oxobutanoate: step 4/4.</text>
</comment>
<dbReference type="GO" id="GO:0016829">
    <property type="term" value="F:lyase activity"/>
    <property type="evidence" value="ECO:0007669"/>
    <property type="project" value="UniProtKB-KW"/>
</dbReference>
<comment type="pathway">
    <text evidence="3">Amino-acid biosynthesis; L-valine biosynthesis; L-valine from pyruvate: step 4/4.</text>
</comment>
<comment type="pathway">
    <text evidence="2">Amino-acid biosynthesis; L-isoleucine biosynthesis; L-isoleucine from 2-oxobutanoate: step 4/4.</text>
</comment>
<evidence type="ECO:0000256" key="4">
    <source>
        <dbReference type="ARBA" id="ARBA00005072"/>
    </source>
</evidence>
<protein>
    <recommendedName>
        <fullName evidence="6">branched-chain-amino-acid transaminase</fullName>
        <ecNumber evidence="6">2.6.1.42</ecNumber>
    </recommendedName>
</protein>
<dbReference type="InterPro" id="IPR036038">
    <property type="entry name" value="Aminotransferase-like"/>
</dbReference>
<evidence type="ECO:0000256" key="3">
    <source>
        <dbReference type="ARBA" id="ARBA00004931"/>
    </source>
</evidence>
<evidence type="ECO:0000256" key="11">
    <source>
        <dbReference type="RuleBase" id="RU004106"/>
    </source>
</evidence>
<keyword evidence="13" id="KW-0456">Lyase</keyword>
<dbReference type="PANTHER" id="PTHR42743">
    <property type="entry name" value="AMINO-ACID AMINOTRANSFERASE"/>
    <property type="match status" value="1"/>
</dbReference>
<keyword evidence="7 12" id="KW-0663">Pyridoxal phosphate</keyword>
<evidence type="ECO:0000256" key="5">
    <source>
        <dbReference type="ARBA" id="ARBA00009320"/>
    </source>
</evidence>
<dbReference type="InterPro" id="IPR001544">
    <property type="entry name" value="Aminotrans_IV"/>
</dbReference>
<comment type="cofactor">
    <cofactor evidence="1 12">
        <name>pyridoxal 5'-phosphate</name>
        <dbReference type="ChEBI" id="CHEBI:597326"/>
    </cofactor>
</comment>
<dbReference type="InterPro" id="IPR043131">
    <property type="entry name" value="BCAT-like_N"/>
</dbReference>
<comment type="catalytic activity">
    <reaction evidence="9">
        <text>L-isoleucine + 2-oxoglutarate = (S)-3-methyl-2-oxopentanoate + L-glutamate</text>
        <dbReference type="Rhea" id="RHEA:24801"/>
        <dbReference type="ChEBI" id="CHEBI:16810"/>
        <dbReference type="ChEBI" id="CHEBI:29985"/>
        <dbReference type="ChEBI" id="CHEBI:35146"/>
        <dbReference type="ChEBI" id="CHEBI:58045"/>
        <dbReference type="EC" id="2.6.1.42"/>
    </reaction>
</comment>
<dbReference type="EC" id="2.6.1.42" evidence="6"/>
<gene>
    <name evidence="13" type="primary">pabC</name>
    <name evidence="13" type="ORF">OMM_02458</name>
</gene>
<evidence type="ECO:0000256" key="10">
    <source>
        <dbReference type="ARBA" id="ARBA00049229"/>
    </source>
</evidence>
<dbReference type="GO" id="GO:0046394">
    <property type="term" value="P:carboxylic acid biosynthetic process"/>
    <property type="evidence" value="ECO:0007669"/>
    <property type="project" value="UniProtKB-ARBA"/>
</dbReference>
<dbReference type="InterPro" id="IPR018300">
    <property type="entry name" value="Aminotrans_IV_CS"/>
</dbReference>
<evidence type="ECO:0000256" key="6">
    <source>
        <dbReference type="ARBA" id="ARBA00013053"/>
    </source>
</evidence>
<evidence type="ECO:0000256" key="8">
    <source>
        <dbReference type="ARBA" id="ARBA00048212"/>
    </source>
</evidence>
<evidence type="ECO:0000256" key="12">
    <source>
        <dbReference type="RuleBase" id="RU004516"/>
    </source>
</evidence>